<feature type="transmembrane region" description="Helical" evidence="6">
    <location>
        <begin position="428"/>
        <end position="450"/>
    </location>
</feature>
<dbReference type="PRINTS" id="PR00176">
    <property type="entry name" value="NANEUSMPORT"/>
</dbReference>
<sequence>METREQWSNRAGFLFAAVGSAIGLGNIWRYPYIAYENGGGAFLVPYFIALLTAGIPILLLEYSLGHRYRGSAPQVFRKISKKWEWLGWWQSFVAFVIVSFYMVIIGWSLNYSYYSIGTQWGEDTEAFFFEKFLGLSGSFWEMGGLQWKVLLPVCLVWLITFIVMHMGVRKGIERVSRILMPILILMMVVITIRAVTLPGAGEGLNVLLTPDFSSLTEPGVWVAAYGQVFFSLSIGFAIMMTYASYLPEKSDLSNSGLIAAFANSGFEFLAALGVFGALGFLAASQGVDVNSVVNAGVGLAFVVFPQIINQFPGLNSLFGVLFFGLLLFAGFTSAISILEPVIASVKEKFNLSRRAAVNWVCGLAFLLSLLYTTHGGLRYLDTVDHFINQYGVALAGLVEVVLIAWFIRKLSEMRTHINEISDIRIGNWWNLCLMVITPVMVIVMTGFSLFQEWLKPYEDYPLNGLALLGWGSVVLTLMVAFVFQRLGWKQTQVQGGEKA</sequence>
<dbReference type="AlphaFoldDB" id="A0A1N7LIT4"/>
<keyword evidence="4 6" id="KW-1133">Transmembrane helix</keyword>
<dbReference type="Proteomes" id="UP000186795">
    <property type="component" value="Unassembled WGS sequence"/>
</dbReference>
<comment type="subcellular location">
    <subcellularLocation>
        <location evidence="1">Membrane</location>
        <topology evidence="1">Multi-pass membrane protein</topology>
    </subcellularLocation>
</comment>
<dbReference type="GO" id="GO:0016020">
    <property type="term" value="C:membrane"/>
    <property type="evidence" value="ECO:0007669"/>
    <property type="project" value="UniProtKB-SubCell"/>
</dbReference>
<evidence type="ECO:0000256" key="4">
    <source>
        <dbReference type="ARBA" id="ARBA00022989"/>
    </source>
</evidence>
<organism evidence="7 8">
    <name type="scientific">Kroppenstedtia eburnea</name>
    <dbReference type="NCBI Taxonomy" id="714067"/>
    <lineage>
        <taxon>Bacteria</taxon>
        <taxon>Bacillati</taxon>
        <taxon>Bacillota</taxon>
        <taxon>Bacilli</taxon>
        <taxon>Bacillales</taxon>
        <taxon>Thermoactinomycetaceae</taxon>
        <taxon>Kroppenstedtia</taxon>
    </lineage>
</organism>
<name>A0A1N7LIT4_9BACL</name>
<dbReference type="InterPro" id="IPR037272">
    <property type="entry name" value="SNS_sf"/>
</dbReference>
<gene>
    <name evidence="7" type="ORF">SAMN05421790_104196</name>
</gene>
<reference evidence="8" key="1">
    <citation type="submission" date="2017-01" db="EMBL/GenBank/DDBJ databases">
        <authorList>
            <person name="Varghese N."/>
            <person name="Submissions S."/>
        </authorList>
    </citation>
    <scope>NUCLEOTIDE SEQUENCE [LARGE SCALE GENOMIC DNA]</scope>
    <source>
        <strain evidence="8">DSM 45196</strain>
    </source>
</reference>
<dbReference type="SUPFAM" id="SSF161070">
    <property type="entry name" value="SNF-like"/>
    <property type="match status" value="1"/>
</dbReference>
<dbReference type="PANTHER" id="PTHR42948:SF1">
    <property type="entry name" value="TRANSPORTER"/>
    <property type="match status" value="1"/>
</dbReference>
<feature type="transmembrane region" description="Helical" evidence="6">
    <location>
        <begin position="386"/>
        <end position="407"/>
    </location>
</feature>
<dbReference type="Pfam" id="PF00209">
    <property type="entry name" value="SNF"/>
    <property type="match status" value="2"/>
</dbReference>
<dbReference type="CDD" id="cd10334">
    <property type="entry name" value="SLC6sbd_u1"/>
    <property type="match status" value="1"/>
</dbReference>
<evidence type="ECO:0000256" key="3">
    <source>
        <dbReference type="ARBA" id="ARBA00022692"/>
    </source>
</evidence>
<feature type="transmembrane region" description="Helical" evidence="6">
    <location>
        <begin position="145"/>
        <end position="166"/>
    </location>
</feature>
<evidence type="ECO:0000313" key="8">
    <source>
        <dbReference type="Proteomes" id="UP000186795"/>
    </source>
</evidence>
<evidence type="ECO:0000256" key="6">
    <source>
        <dbReference type="SAM" id="Phobius"/>
    </source>
</evidence>
<dbReference type="PROSITE" id="PS50267">
    <property type="entry name" value="NA_NEUROTRAN_SYMP_3"/>
    <property type="match status" value="1"/>
</dbReference>
<evidence type="ECO:0000256" key="5">
    <source>
        <dbReference type="ARBA" id="ARBA00023136"/>
    </source>
</evidence>
<keyword evidence="5 6" id="KW-0472">Membrane</keyword>
<feature type="transmembrane region" description="Helical" evidence="6">
    <location>
        <begin position="220"/>
        <end position="245"/>
    </location>
</feature>
<evidence type="ECO:0000256" key="1">
    <source>
        <dbReference type="ARBA" id="ARBA00004141"/>
    </source>
</evidence>
<dbReference type="InterPro" id="IPR000175">
    <property type="entry name" value="Na/ntran_symport"/>
</dbReference>
<dbReference type="NCBIfam" id="NF037979">
    <property type="entry name" value="Na_transp"/>
    <property type="match status" value="1"/>
</dbReference>
<feature type="transmembrane region" description="Helical" evidence="6">
    <location>
        <begin position="178"/>
        <end position="200"/>
    </location>
</feature>
<dbReference type="PANTHER" id="PTHR42948">
    <property type="entry name" value="TRANSPORTER"/>
    <property type="match status" value="1"/>
</dbReference>
<evidence type="ECO:0000256" key="2">
    <source>
        <dbReference type="ARBA" id="ARBA00022448"/>
    </source>
</evidence>
<feature type="transmembrane region" description="Helical" evidence="6">
    <location>
        <begin position="12"/>
        <end position="31"/>
    </location>
</feature>
<protein>
    <submittedName>
        <fullName evidence="7">Neurotransmitter:Na+ symporter, NSS family</fullName>
    </submittedName>
</protein>
<feature type="transmembrane region" description="Helical" evidence="6">
    <location>
        <begin position="320"/>
        <end position="343"/>
    </location>
</feature>
<feature type="transmembrane region" description="Helical" evidence="6">
    <location>
        <begin position="85"/>
        <end position="109"/>
    </location>
</feature>
<dbReference type="EMBL" id="FTOD01000004">
    <property type="protein sequence ID" value="SIS73716.1"/>
    <property type="molecule type" value="Genomic_DNA"/>
</dbReference>
<dbReference type="OrthoDB" id="9762833at2"/>
<feature type="transmembrane region" description="Helical" evidence="6">
    <location>
        <begin position="257"/>
        <end position="283"/>
    </location>
</feature>
<proteinExistence type="predicted"/>
<keyword evidence="2" id="KW-0813">Transport</keyword>
<keyword evidence="8" id="KW-1185">Reference proteome</keyword>
<keyword evidence="3 6" id="KW-0812">Transmembrane</keyword>
<dbReference type="RefSeq" id="WP_076524501.1">
    <property type="nucleotide sequence ID" value="NZ_CP048103.1"/>
</dbReference>
<feature type="transmembrane region" description="Helical" evidence="6">
    <location>
        <begin position="43"/>
        <end position="64"/>
    </location>
</feature>
<accession>A0A1N7LIT4</accession>
<evidence type="ECO:0000313" key="7">
    <source>
        <dbReference type="EMBL" id="SIS73716.1"/>
    </source>
</evidence>
<feature type="transmembrane region" description="Helical" evidence="6">
    <location>
        <begin position="462"/>
        <end position="483"/>
    </location>
</feature>
<feature type="transmembrane region" description="Helical" evidence="6">
    <location>
        <begin position="355"/>
        <end position="374"/>
    </location>
</feature>